<comment type="function">
    <text evidence="7">Catalyzes the hydrolytic cleavage of the carbon-nitrogen bond in imidazolone-5-propanoate to yield N-formimidoyl-L-glutamate. It is the third step in the universal histidine degradation pathway.</text>
</comment>
<feature type="binding site" evidence="7">
    <location>
        <position position="318"/>
    </location>
    <ligand>
        <name>N-formimidoyl-L-glutamate</name>
        <dbReference type="ChEBI" id="CHEBI:58928"/>
    </ligand>
</feature>
<evidence type="ECO:0000256" key="3">
    <source>
        <dbReference type="ARBA" id="ARBA00022801"/>
    </source>
</evidence>
<evidence type="ECO:0000256" key="1">
    <source>
        <dbReference type="ARBA" id="ARBA00012864"/>
    </source>
</evidence>
<dbReference type="Proteomes" id="UP001143486">
    <property type="component" value="Unassembled WGS sequence"/>
</dbReference>
<evidence type="ECO:0000259" key="8">
    <source>
        <dbReference type="Pfam" id="PF01979"/>
    </source>
</evidence>
<name>A0A9W6IIT3_9PROT</name>
<evidence type="ECO:0000256" key="4">
    <source>
        <dbReference type="ARBA" id="ARBA00022808"/>
    </source>
</evidence>
<organism evidence="9 10">
    <name type="scientific">Maricaulis virginensis</name>
    <dbReference type="NCBI Taxonomy" id="144022"/>
    <lineage>
        <taxon>Bacteria</taxon>
        <taxon>Pseudomonadati</taxon>
        <taxon>Pseudomonadota</taxon>
        <taxon>Alphaproteobacteria</taxon>
        <taxon>Maricaulales</taxon>
        <taxon>Maricaulaceae</taxon>
        <taxon>Maricaulis</taxon>
    </lineage>
</organism>
<feature type="binding site" evidence="7">
    <location>
        <position position="174"/>
    </location>
    <ligand>
        <name>4-imidazolone-5-propanoate</name>
        <dbReference type="ChEBI" id="CHEBI:77893"/>
    </ligand>
</feature>
<dbReference type="GO" id="GO:0005737">
    <property type="term" value="C:cytoplasm"/>
    <property type="evidence" value="ECO:0007669"/>
    <property type="project" value="UniProtKB-SubCell"/>
</dbReference>
<evidence type="ECO:0000313" key="10">
    <source>
        <dbReference type="Proteomes" id="UP001143486"/>
    </source>
</evidence>
<dbReference type="SUPFAM" id="SSF51556">
    <property type="entry name" value="Metallo-dependent hydrolases"/>
    <property type="match status" value="1"/>
</dbReference>
<reference evidence="9" key="2">
    <citation type="submission" date="2023-01" db="EMBL/GenBank/DDBJ databases">
        <authorList>
            <person name="Sun Q."/>
            <person name="Evtushenko L."/>
        </authorList>
    </citation>
    <scope>NUCLEOTIDE SEQUENCE</scope>
    <source>
        <strain evidence="9">VKM B-1513</strain>
    </source>
</reference>
<evidence type="ECO:0000256" key="6">
    <source>
        <dbReference type="ARBA" id="ARBA00023004"/>
    </source>
</evidence>
<evidence type="ECO:0000256" key="5">
    <source>
        <dbReference type="ARBA" id="ARBA00022833"/>
    </source>
</evidence>
<dbReference type="FunFam" id="3.20.20.140:FF:000007">
    <property type="entry name" value="Imidazolonepropionase"/>
    <property type="match status" value="1"/>
</dbReference>
<keyword evidence="7" id="KW-0963">Cytoplasm</keyword>
<feature type="binding site" evidence="7">
    <location>
        <position position="314"/>
    </location>
    <ligand>
        <name>Zn(2+)</name>
        <dbReference type="ChEBI" id="CHEBI:29105"/>
    </ligand>
</feature>
<dbReference type="AlphaFoldDB" id="A0A9W6IIT3"/>
<feature type="binding site" evidence="7">
    <location>
        <position position="239"/>
    </location>
    <ligand>
        <name>Zn(2+)</name>
        <dbReference type="ChEBI" id="CHEBI:29105"/>
    </ligand>
</feature>
<reference evidence="9" key="1">
    <citation type="journal article" date="2014" name="Int. J. Syst. Evol. Microbiol.">
        <title>Complete genome sequence of Corynebacterium casei LMG S-19264T (=DSM 44701T), isolated from a smear-ripened cheese.</title>
        <authorList>
            <consortium name="US DOE Joint Genome Institute (JGI-PGF)"/>
            <person name="Walter F."/>
            <person name="Albersmeier A."/>
            <person name="Kalinowski J."/>
            <person name="Ruckert C."/>
        </authorList>
    </citation>
    <scope>NUCLEOTIDE SEQUENCE</scope>
    <source>
        <strain evidence="9">VKM B-1513</strain>
    </source>
</reference>
<dbReference type="RefSeq" id="WP_271185513.1">
    <property type="nucleotide sequence ID" value="NZ_BSFE01000001.1"/>
</dbReference>
<accession>A0A9W6IIT3</accession>
<dbReference type="EC" id="3.5.2.7" evidence="1 7"/>
<feature type="binding site" evidence="7">
    <location>
        <position position="314"/>
    </location>
    <ligand>
        <name>Fe(3+)</name>
        <dbReference type="ChEBI" id="CHEBI:29034"/>
    </ligand>
</feature>
<comment type="catalytic activity">
    <reaction evidence="7">
        <text>4-imidazolone-5-propanoate + H2O = N-formimidoyl-L-glutamate</text>
        <dbReference type="Rhea" id="RHEA:23660"/>
        <dbReference type="ChEBI" id="CHEBI:15377"/>
        <dbReference type="ChEBI" id="CHEBI:58928"/>
        <dbReference type="ChEBI" id="CHEBI:77893"/>
        <dbReference type="EC" id="3.5.2.7"/>
    </reaction>
</comment>
<keyword evidence="10" id="KW-1185">Reference proteome</keyword>
<dbReference type="InterPro" id="IPR005920">
    <property type="entry name" value="HutI"/>
</dbReference>
<dbReference type="InterPro" id="IPR006680">
    <property type="entry name" value="Amidohydro-rel"/>
</dbReference>
<sequence>MQFDRLLTNARLATMVPGGTAYGAIEDGAIGISGERIAWAGPVAEVPGEAAVTENMDGRWITPALVDCHTHLVFAGDRSDEYERKLAGEDYAAIARAGGGIRKTVEATRKAGAAELAAGALSRLDAYALEGAGTVEIKSGYGLTHDSELAQLKAARGVGLASGMRISATLLAAHTVPVEYEGRPGAYIDEVCIPLVREAARTGLADAVDAYCEGIAFTPEETRRLFIAAKAAGLPVKLHADQLSDTGGGQLVAEFGGLSADHIEYTNEAGIAAMGKAGTVGVLLPGAFYALRETQRPPVEAMRAAGVPMAVATDANPGTSPLVSLLTAANMACTLFHLTVEEAIAGITREGARALGLAGEIGTIEAGKMADLAVWDIERPAELVQWIGKRPLHGRILGGEWL</sequence>
<dbReference type="InterPro" id="IPR011059">
    <property type="entry name" value="Metal-dep_hydrolase_composite"/>
</dbReference>
<evidence type="ECO:0000313" key="9">
    <source>
        <dbReference type="EMBL" id="GLK51121.1"/>
    </source>
</evidence>
<feature type="binding site" evidence="7">
    <location>
        <position position="141"/>
    </location>
    <ligand>
        <name>4-imidazolone-5-propanoate</name>
        <dbReference type="ChEBI" id="CHEBI:77893"/>
    </ligand>
</feature>
<keyword evidence="5 7" id="KW-0862">Zinc</keyword>
<keyword evidence="2 7" id="KW-0479">Metal-binding</keyword>
<feature type="binding site" evidence="7">
    <location>
        <position position="69"/>
    </location>
    <ligand>
        <name>Zn(2+)</name>
        <dbReference type="ChEBI" id="CHEBI:29105"/>
    </ligand>
</feature>
<keyword evidence="6 7" id="KW-0408">Iron</keyword>
<dbReference type="GO" id="GO:0019556">
    <property type="term" value="P:L-histidine catabolic process to glutamate and formamide"/>
    <property type="evidence" value="ECO:0007669"/>
    <property type="project" value="UniProtKB-UniRule"/>
</dbReference>
<feature type="binding site" evidence="7">
    <location>
        <position position="78"/>
    </location>
    <ligand>
        <name>4-imidazolone-5-propanoate</name>
        <dbReference type="ChEBI" id="CHEBI:77893"/>
    </ligand>
</feature>
<dbReference type="PANTHER" id="PTHR42752">
    <property type="entry name" value="IMIDAZOLONEPROPIONASE"/>
    <property type="match status" value="1"/>
</dbReference>
<dbReference type="EMBL" id="BSFE01000001">
    <property type="protein sequence ID" value="GLK51121.1"/>
    <property type="molecule type" value="Genomic_DNA"/>
</dbReference>
<dbReference type="GO" id="GO:0050480">
    <property type="term" value="F:imidazolonepropionase activity"/>
    <property type="evidence" value="ECO:0007669"/>
    <property type="project" value="UniProtKB-UniRule"/>
</dbReference>
<comment type="subcellular location">
    <subcellularLocation>
        <location evidence="7">Cytoplasm</location>
    </subcellularLocation>
</comment>
<feature type="binding site" evidence="7">
    <location>
        <position position="141"/>
    </location>
    <ligand>
        <name>N-formimidoyl-L-glutamate</name>
        <dbReference type="ChEBI" id="CHEBI:58928"/>
    </ligand>
</feature>
<dbReference type="InterPro" id="IPR032466">
    <property type="entry name" value="Metal_Hydrolase"/>
</dbReference>
<proteinExistence type="inferred from homology"/>
<dbReference type="GO" id="GO:0008270">
    <property type="term" value="F:zinc ion binding"/>
    <property type="evidence" value="ECO:0007669"/>
    <property type="project" value="UniProtKB-UniRule"/>
</dbReference>
<dbReference type="HAMAP" id="MF_00372">
    <property type="entry name" value="HutI"/>
    <property type="match status" value="1"/>
</dbReference>
<feature type="domain" description="Amidohydrolase-related" evidence="8">
    <location>
        <begin position="60"/>
        <end position="385"/>
    </location>
</feature>
<comment type="pathway">
    <text evidence="7">Amino-acid degradation; L-histidine degradation into L-glutamate; N-formimidoyl-L-glutamate from L-histidine: step 3/3.</text>
</comment>
<dbReference type="Pfam" id="PF01979">
    <property type="entry name" value="Amidohydro_1"/>
    <property type="match status" value="1"/>
</dbReference>
<comment type="caution">
    <text evidence="9">The sequence shown here is derived from an EMBL/GenBank/DDBJ whole genome shotgun (WGS) entry which is preliminary data.</text>
</comment>
<feature type="binding site" evidence="7">
    <location>
        <position position="239"/>
    </location>
    <ligand>
        <name>Fe(3+)</name>
        <dbReference type="ChEBI" id="CHEBI:29034"/>
    </ligand>
</feature>
<dbReference type="Gene3D" id="2.30.40.10">
    <property type="entry name" value="Urease, subunit C, domain 1"/>
    <property type="match status" value="1"/>
</dbReference>
<dbReference type="NCBIfam" id="TIGR01224">
    <property type="entry name" value="hutI"/>
    <property type="match status" value="1"/>
</dbReference>
<evidence type="ECO:0000256" key="7">
    <source>
        <dbReference type="HAMAP-Rule" id="MF_00372"/>
    </source>
</evidence>
<feature type="binding site" evidence="7">
    <location>
        <position position="71"/>
    </location>
    <ligand>
        <name>Fe(3+)</name>
        <dbReference type="ChEBI" id="CHEBI:29034"/>
    </ligand>
</feature>
<dbReference type="GO" id="GO:0005506">
    <property type="term" value="F:iron ion binding"/>
    <property type="evidence" value="ECO:0007669"/>
    <property type="project" value="UniProtKB-UniRule"/>
</dbReference>
<evidence type="ECO:0000256" key="2">
    <source>
        <dbReference type="ARBA" id="ARBA00022723"/>
    </source>
</evidence>
<dbReference type="PANTHER" id="PTHR42752:SF1">
    <property type="entry name" value="IMIDAZOLONEPROPIONASE-RELATED"/>
    <property type="match status" value="1"/>
</dbReference>
<dbReference type="SUPFAM" id="SSF51338">
    <property type="entry name" value="Composite domain of metallo-dependent hydrolases"/>
    <property type="match status" value="1"/>
</dbReference>
<gene>
    <name evidence="7 9" type="primary">hutI</name>
    <name evidence="9" type="ORF">GCM10017621_06290</name>
</gene>
<dbReference type="Gene3D" id="3.20.20.140">
    <property type="entry name" value="Metal-dependent hydrolases"/>
    <property type="match status" value="1"/>
</dbReference>
<feature type="binding site" evidence="7">
    <location>
        <position position="69"/>
    </location>
    <ligand>
        <name>Fe(3+)</name>
        <dbReference type="ChEBI" id="CHEBI:29034"/>
    </ligand>
</feature>
<feature type="binding site" evidence="7">
    <location>
        <position position="71"/>
    </location>
    <ligand>
        <name>Zn(2+)</name>
        <dbReference type="ChEBI" id="CHEBI:29105"/>
    </ligand>
</feature>
<keyword evidence="3 7" id="KW-0378">Hydrolase</keyword>
<feature type="binding site" evidence="7">
    <location>
        <position position="319"/>
    </location>
    <ligand>
        <name>4-imidazolone-5-propanoate</name>
        <dbReference type="ChEBI" id="CHEBI:77893"/>
    </ligand>
</feature>
<comment type="cofactor">
    <cofactor evidence="7">
        <name>Zn(2+)</name>
        <dbReference type="ChEBI" id="CHEBI:29105"/>
    </cofactor>
    <cofactor evidence="7">
        <name>Fe(3+)</name>
        <dbReference type="ChEBI" id="CHEBI:29034"/>
    </cofactor>
    <text evidence="7">Binds 1 zinc or iron ion per subunit.</text>
</comment>
<feature type="binding site" evidence="7">
    <location>
        <position position="242"/>
    </location>
    <ligand>
        <name>4-imidazolone-5-propanoate</name>
        <dbReference type="ChEBI" id="CHEBI:77893"/>
    </ligand>
</feature>
<protein>
    <recommendedName>
        <fullName evidence="1 7">Imidazolonepropionase</fullName>
        <ecNumber evidence="1 7">3.5.2.7</ecNumber>
    </recommendedName>
    <alternativeName>
        <fullName evidence="7">Imidazolone-5-propionate hydrolase</fullName>
    </alternativeName>
</protein>
<keyword evidence="4 7" id="KW-0369">Histidine metabolism</keyword>
<feature type="binding site" evidence="7">
    <location>
        <position position="316"/>
    </location>
    <ligand>
        <name>N-formimidoyl-L-glutamate</name>
        <dbReference type="ChEBI" id="CHEBI:58928"/>
    </ligand>
</feature>
<comment type="similarity">
    <text evidence="7">Belongs to the metallo-dependent hydrolases superfamily. HutI family.</text>
</comment>